<dbReference type="OrthoDB" id="9907689at2"/>
<keyword evidence="4" id="KW-0677">Repeat</keyword>
<protein>
    <recommendedName>
        <fullName evidence="12">Variable surface lipoprotein</fullName>
    </recommendedName>
</protein>
<reference evidence="11" key="1">
    <citation type="journal article" date="2010" name="BMC Genomics">
        <title>Comparative genomic and proteomic analyses of two Mycoplasma agalactiae strains: clues to the macro- and micro-events that are shaping mycoplasma diversity.</title>
        <authorList>
            <person name="Nouvel L.X."/>
            <person name="Sirand-Pugnet P."/>
            <person name="Marenda M.S."/>
            <person name="Sagne E."/>
            <person name="Barbe V."/>
            <person name="Mangenot S."/>
            <person name="Schenowitz C."/>
            <person name="Jacob D."/>
            <person name="Barre A."/>
            <person name="Claverol S."/>
            <person name="Blanchard A."/>
            <person name="Citti C."/>
        </authorList>
    </citation>
    <scope>NUCLEOTIDE SEQUENCE [LARGE SCALE GENOMIC DNA]</scope>
    <source>
        <strain evidence="11">5632</strain>
    </source>
</reference>
<evidence type="ECO:0000256" key="8">
    <source>
        <dbReference type="SAM" id="MobiDB-lite"/>
    </source>
</evidence>
<organism evidence="10 11">
    <name type="scientific">Mycoplasmopsis agalactiae</name>
    <name type="common">Mycoplasma agalactiae</name>
    <dbReference type="NCBI Taxonomy" id="2110"/>
    <lineage>
        <taxon>Bacteria</taxon>
        <taxon>Bacillati</taxon>
        <taxon>Mycoplasmatota</taxon>
        <taxon>Mycoplasmoidales</taxon>
        <taxon>Metamycoplasmataceae</taxon>
        <taxon>Mycoplasmopsis</taxon>
    </lineage>
</organism>
<dbReference type="EMBL" id="FP671138">
    <property type="protein sequence ID" value="CBH41041.1"/>
    <property type="molecule type" value="Genomic_DNA"/>
</dbReference>
<dbReference type="PROSITE" id="PS51257">
    <property type="entry name" value="PROKAR_LIPOPROTEIN"/>
    <property type="match status" value="1"/>
</dbReference>
<dbReference type="KEGG" id="mal:MAGa8410"/>
<evidence type="ECO:0000256" key="5">
    <source>
        <dbReference type="ARBA" id="ARBA00023136"/>
    </source>
</evidence>
<feature type="signal peptide" evidence="9">
    <location>
        <begin position="1"/>
        <end position="22"/>
    </location>
</feature>
<feature type="chain" id="PRO_5003051996" description="Variable surface lipoprotein" evidence="9">
    <location>
        <begin position="23"/>
        <end position="73"/>
    </location>
</feature>
<evidence type="ECO:0000256" key="9">
    <source>
        <dbReference type="SAM" id="SignalP"/>
    </source>
</evidence>
<dbReference type="Proteomes" id="UP000006902">
    <property type="component" value="Chromosome"/>
</dbReference>
<feature type="compositionally biased region" description="Polar residues" evidence="8">
    <location>
        <begin position="28"/>
        <end position="39"/>
    </location>
</feature>
<keyword evidence="5" id="KW-0472">Membrane</keyword>
<evidence type="ECO:0000256" key="2">
    <source>
        <dbReference type="ARBA" id="ARBA00022475"/>
    </source>
</evidence>
<evidence type="ECO:0000256" key="3">
    <source>
        <dbReference type="ARBA" id="ARBA00022729"/>
    </source>
</evidence>
<dbReference type="InterPro" id="IPR049890">
    <property type="entry name" value="VlpA-F-like_signal"/>
</dbReference>
<comment type="subcellular location">
    <subcellularLocation>
        <location evidence="1">Cell membrane</location>
        <topology evidence="1">Lipid-anchor</topology>
    </subcellularLocation>
</comment>
<dbReference type="RefSeq" id="WP_013022347.1">
    <property type="nucleotide sequence ID" value="NC_013948.1"/>
</dbReference>
<keyword evidence="2" id="KW-1003">Cell membrane</keyword>
<evidence type="ECO:0000256" key="7">
    <source>
        <dbReference type="ARBA" id="ARBA00023288"/>
    </source>
</evidence>
<sequence length="73" mass="7997">MNKKIKFLSGAFLSITTIPLIAASCDNKSNNSTEIITKPQTDHMDGGNGDNKNITPPPFKNGTRRSIKQEHRG</sequence>
<accession>D3VRU3</accession>
<evidence type="ECO:0008006" key="12">
    <source>
        <dbReference type="Google" id="ProtNLM"/>
    </source>
</evidence>
<name>D3VRU3_MYCAA</name>
<feature type="region of interest" description="Disordered" evidence="8">
    <location>
        <begin position="28"/>
        <end position="73"/>
    </location>
</feature>
<evidence type="ECO:0000313" key="11">
    <source>
        <dbReference type="Proteomes" id="UP000006902"/>
    </source>
</evidence>
<evidence type="ECO:0000256" key="6">
    <source>
        <dbReference type="ARBA" id="ARBA00023139"/>
    </source>
</evidence>
<gene>
    <name evidence="10" type="ordered locus">MAGa8410</name>
</gene>
<evidence type="ECO:0000256" key="1">
    <source>
        <dbReference type="ARBA" id="ARBA00004193"/>
    </source>
</evidence>
<proteinExistence type="predicted"/>
<keyword evidence="3 9" id="KW-0732">Signal</keyword>
<keyword evidence="6" id="KW-0564">Palmitate</keyword>
<evidence type="ECO:0000313" key="10">
    <source>
        <dbReference type="EMBL" id="CBH41041.1"/>
    </source>
</evidence>
<dbReference type="AlphaFoldDB" id="D3VRU3"/>
<dbReference type="GO" id="GO:0005886">
    <property type="term" value="C:plasma membrane"/>
    <property type="evidence" value="ECO:0007669"/>
    <property type="project" value="UniProtKB-SubCell"/>
</dbReference>
<evidence type="ECO:0000256" key="4">
    <source>
        <dbReference type="ARBA" id="ARBA00022737"/>
    </source>
</evidence>
<keyword evidence="7" id="KW-0449">Lipoprotein</keyword>
<dbReference type="NCBIfam" id="NF033817">
    <property type="entry name" value="Mplas_variab_LP"/>
    <property type="match status" value="1"/>
</dbReference>